<dbReference type="Pfam" id="PF09346">
    <property type="entry name" value="SMI1_KNR4"/>
    <property type="match status" value="1"/>
</dbReference>
<dbReference type="EMBL" id="BOOP01000003">
    <property type="protein sequence ID" value="GII35921.1"/>
    <property type="molecule type" value="Genomic_DNA"/>
</dbReference>
<protein>
    <recommendedName>
        <fullName evidence="1">Knr4/Smi1-like domain-containing protein</fullName>
    </recommendedName>
</protein>
<feature type="domain" description="Knr4/Smi1-like" evidence="1">
    <location>
        <begin position="50"/>
        <end position="176"/>
    </location>
</feature>
<sequence>MASTDGARSVEQWRRYLAEYSADVLRVAREDELHEVSDVQRAAGWLGFDGAGEGRLAALEQRLGTRLPRSYRSFLAASDGWLNIGPFMWTMRTSGDVGWLRDVDADLWKILREEATPEETALVDRALLVSGDGDAQYWLLDPGDVSADGEWAAYVWASWYPGLGDRYHSFAALVDAERASFEDLSGRDGRPLHPDGADDLVAEGRERALQGDVRAAVDAFARAAVNGSGAGAYLAVILNAFLDPNHTHHEIRNNIFGHPHVLEAVGLEQVRAEAVPLFLYGLARSGSSVAPYRRLLSGILTDGEIERIDALVPPLLPEPPDFQTALHQARTLARDGAADRAWAVLEAALPQWHSDSPYRIAPVVLLTDPTLRDLVTPERARTIVTVPRGNEDS</sequence>
<comment type="caution">
    <text evidence="2">The sequence shown here is derived from an EMBL/GenBank/DDBJ whole genome shotgun (WGS) entry which is preliminary data.</text>
</comment>
<organism evidence="2 3">
    <name type="scientific">Planotetraspora phitsanulokensis</name>
    <dbReference type="NCBI Taxonomy" id="575192"/>
    <lineage>
        <taxon>Bacteria</taxon>
        <taxon>Bacillati</taxon>
        <taxon>Actinomycetota</taxon>
        <taxon>Actinomycetes</taxon>
        <taxon>Streptosporangiales</taxon>
        <taxon>Streptosporangiaceae</taxon>
        <taxon>Planotetraspora</taxon>
    </lineage>
</organism>
<reference evidence="2 3" key="1">
    <citation type="submission" date="2021-01" db="EMBL/GenBank/DDBJ databases">
        <title>Whole genome shotgun sequence of Planotetraspora phitsanulokensis NBRC 104273.</title>
        <authorList>
            <person name="Komaki H."/>
            <person name="Tamura T."/>
        </authorList>
    </citation>
    <scope>NUCLEOTIDE SEQUENCE [LARGE SCALE GENOMIC DNA]</scope>
    <source>
        <strain evidence="2 3">NBRC 104273</strain>
    </source>
</reference>
<dbReference type="Proteomes" id="UP000622547">
    <property type="component" value="Unassembled WGS sequence"/>
</dbReference>
<dbReference type="RefSeq" id="WP_204071635.1">
    <property type="nucleotide sequence ID" value="NZ_BAABHI010000012.1"/>
</dbReference>
<dbReference type="SUPFAM" id="SSF160631">
    <property type="entry name" value="SMI1/KNR4-like"/>
    <property type="match status" value="1"/>
</dbReference>
<dbReference type="InterPro" id="IPR018958">
    <property type="entry name" value="Knr4/Smi1-like_dom"/>
</dbReference>
<evidence type="ECO:0000313" key="2">
    <source>
        <dbReference type="EMBL" id="GII35921.1"/>
    </source>
</evidence>
<proteinExistence type="predicted"/>
<keyword evidence="3" id="KW-1185">Reference proteome</keyword>
<name>A0A8J3U0D7_9ACTN</name>
<dbReference type="SMART" id="SM00860">
    <property type="entry name" value="SMI1_KNR4"/>
    <property type="match status" value="1"/>
</dbReference>
<dbReference type="Gene3D" id="3.40.1580.10">
    <property type="entry name" value="SMI1/KNR4-like"/>
    <property type="match status" value="1"/>
</dbReference>
<gene>
    <name evidence="2" type="ORF">Pph01_09240</name>
</gene>
<dbReference type="AlphaFoldDB" id="A0A8J3U0D7"/>
<evidence type="ECO:0000313" key="3">
    <source>
        <dbReference type="Proteomes" id="UP000622547"/>
    </source>
</evidence>
<evidence type="ECO:0000259" key="1">
    <source>
        <dbReference type="SMART" id="SM00860"/>
    </source>
</evidence>
<dbReference type="InterPro" id="IPR037883">
    <property type="entry name" value="Knr4/Smi1-like_sf"/>
</dbReference>
<accession>A0A8J3U0D7</accession>